<dbReference type="InterPro" id="IPR013083">
    <property type="entry name" value="Znf_RING/FYVE/PHD"/>
</dbReference>
<evidence type="ECO:0000256" key="1">
    <source>
        <dbReference type="ARBA" id="ARBA00000900"/>
    </source>
</evidence>
<name>Q6CL70_KLULA</name>
<evidence type="ECO:0000256" key="6">
    <source>
        <dbReference type="ARBA" id="ARBA00012483"/>
    </source>
</evidence>
<dbReference type="EC" id="2.3.2.27" evidence="6"/>
<dbReference type="AlphaFoldDB" id="Q6CL70"/>
<dbReference type="SMART" id="SM00504">
    <property type="entry name" value="Ubox"/>
    <property type="match status" value="1"/>
</dbReference>
<keyword evidence="10" id="KW-0539">Nucleus</keyword>
<keyword evidence="13" id="KW-1185">Reference proteome</keyword>
<dbReference type="InParanoid" id="Q6CL70"/>
<dbReference type="GO" id="GO:0005634">
    <property type="term" value="C:nucleus"/>
    <property type="evidence" value="ECO:0007669"/>
    <property type="project" value="UniProtKB-SubCell"/>
</dbReference>
<dbReference type="STRING" id="284590.Q6CL70"/>
<dbReference type="KEGG" id="kla:KLLA0_F05269g"/>
<dbReference type="PaxDb" id="284590-Q6CL70"/>
<proteinExistence type="inferred from homology"/>
<evidence type="ECO:0000256" key="4">
    <source>
        <dbReference type="ARBA" id="ARBA00004906"/>
    </source>
</evidence>
<comment type="subcellular location">
    <subcellularLocation>
        <location evidence="3">Cytoplasm</location>
    </subcellularLocation>
    <subcellularLocation>
        <location evidence="2">Nucleus</location>
    </subcellularLocation>
</comment>
<dbReference type="FunFam" id="3.30.40.10:FF:000055">
    <property type="entry name" value="Ubiquitin conjugation factor e4 a"/>
    <property type="match status" value="1"/>
</dbReference>
<comment type="similarity">
    <text evidence="5">Belongs to the ubiquitin conjugation factor E4 family.</text>
</comment>
<evidence type="ECO:0000256" key="10">
    <source>
        <dbReference type="ARBA" id="ARBA00023242"/>
    </source>
</evidence>
<dbReference type="PROSITE" id="PS51698">
    <property type="entry name" value="U_BOX"/>
    <property type="match status" value="1"/>
</dbReference>
<evidence type="ECO:0000256" key="3">
    <source>
        <dbReference type="ARBA" id="ARBA00004496"/>
    </source>
</evidence>
<evidence type="ECO:0000256" key="7">
    <source>
        <dbReference type="ARBA" id="ARBA00022490"/>
    </source>
</evidence>
<keyword evidence="9" id="KW-0833">Ubl conjugation pathway</keyword>
<dbReference type="eggNOG" id="KOG2042">
    <property type="taxonomic scope" value="Eukaryota"/>
</dbReference>
<evidence type="ECO:0000256" key="8">
    <source>
        <dbReference type="ARBA" id="ARBA00022679"/>
    </source>
</evidence>
<dbReference type="Pfam" id="PF10408">
    <property type="entry name" value="Ufd2P_core"/>
    <property type="match status" value="1"/>
</dbReference>
<dbReference type="GO" id="GO:0005737">
    <property type="term" value="C:cytoplasm"/>
    <property type="evidence" value="ECO:0007669"/>
    <property type="project" value="UniProtKB-SubCell"/>
</dbReference>
<dbReference type="GO" id="GO:0000151">
    <property type="term" value="C:ubiquitin ligase complex"/>
    <property type="evidence" value="ECO:0007669"/>
    <property type="project" value="InterPro"/>
</dbReference>
<dbReference type="OMA" id="SNAFMTN"/>
<evidence type="ECO:0000256" key="2">
    <source>
        <dbReference type="ARBA" id="ARBA00004123"/>
    </source>
</evidence>
<sequence>MTLMRDIFMVTLDPNDSKGCTYVGDIEDVSDLSADCVDPIVLYQLTENESLQEQPLKYLNSCFQRCQQSKRISKKNLDEQQTITLQEIDRLIVGYALVCFQIEEFAIKGSFQQYISDILQDLDKFTDLLTAMINRSIQEGTAFDFVDNFFQTVQVYIGKVDATEGFDLNNSTLYNKVLTLFELFVSFKPVATIFTKLTGFFADYSTAANQYEKVTLLGPILSLSPLQTAVALKNYVDPDSQNQQQINMIHTSLHTEHNVVLQRLFYIVDKIIRASPESRSDLLSYLGQIVNKNHLRRGDHAQVNKLASNSFMTNITLMLIKFSLPFLDVSYKKIDKIDVNYFNNLNLYIDLNQETRMNSDAKEADEFYDQNKKTNEEEPNFISHCFFLTLTYLHYGIGGTILFDERYAPEVTKLKEHLTHLRQVINNSQNSMMARFGEIQLKQLEKRYHHLSSVRSSCQGFFSNKTVHLEVFDFIAGASTFLMRVIDPYHQYPFKTIDLPLIPDQIGVENVDNAEYLRKNAPVPFKYYPEFVIEGSINYCQYVTKYVQNPLFRNPRLHSYIELATMILRCPELISNPHLKGKMVQVLSIGAMPMSDNSPGFMMEIFEHNDIVLKNLLYGLLDFYVIVEKTGSSSQFYDKFNARYSISIILEALYEIPHYRNQLLWQSQNNSDFFVRFVARMLNDLTFLLDEGLTTLADVHNIQLELENRAKGLPPSREEETQELQNRLKSAERQAKSSCGLSEKSLVLFNIFTKHIPKAFSTPEIVDRLAAMLDYNLESLVGSKCRELKVKDPSKYQFNPKTLLQTLATIYINLADEQEFIAAVARDGRSFNKELFKKAVHILSVKTGLFSEEMCHKLIYFADSAEKTRLLEEEEDLEMGDAPEEFLDPLMYTIMKDPVILPTSKVTIDRSTIKAHLLSDSTDPFNRSPLKLEEVIPNVELKEKILEFRKSKRSKKE</sequence>
<dbReference type="CDD" id="cd16657">
    <property type="entry name" value="RING-Ubox_UBE4A"/>
    <property type="match status" value="1"/>
</dbReference>
<dbReference type="GO" id="GO:0000209">
    <property type="term" value="P:protein polyubiquitination"/>
    <property type="evidence" value="ECO:0007669"/>
    <property type="project" value="TreeGrafter"/>
</dbReference>
<dbReference type="PANTHER" id="PTHR13931">
    <property type="entry name" value="UBIQUITINATION FACTOR E4"/>
    <property type="match status" value="1"/>
</dbReference>
<dbReference type="FunCoup" id="Q6CL70">
    <property type="interactions" value="1330"/>
</dbReference>
<dbReference type="Gene3D" id="3.30.40.10">
    <property type="entry name" value="Zinc/RING finger domain, C3HC4 (zinc finger)"/>
    <property type="match status" value="1"/>
</dbReference>
<gene>
    <name evidence="12" type="ORF">KLLA0_F05269g</name>
</gene>
<dbReference type="InterPro" id="IPR003613">
    <property type="entry name" value="Ubox_domain"/>
</dbReference>
<dbReference type="Pfam" id="PF04564">
    <property type="entry name" value="U-box"/>
    <property type="match status" value="1"/>
</dbReference>
<keyword evidence="8" id="KW-0808">Transferase</keyword>
<evidence type="ECO:0000256" key="5">
    <source>
        <dbReference type="ARBA" id="ARBA00007434"/>
    </source>
</evidence>
<comment type="catalytic activity">
    <reaction evidence="1">
        <text>S-ubiquitinyl-[E2 ubiquitin-conjugating enzyme]-L-cysteine + [acceptor protein]-L-lysine = [E2 ubiquitin-conjugating enzyme]-L-cysteine + N(6)-ubiquitinyl-[acceptor protein]-L-lysine.</text>
        <dbReference type="EC" id="2.3.2.27"/>
    </reaction>
</comment>
<dbReference type="UniPathway" id="UPA00143"/>
<comment type="pathway">
    <text evidence="4">Protein modification; protein ubiquitination.</text>
</comment>
<dbReference type="Proteomes" id="UP000000598">
    <property type="component" value="Chromosome F"/>
</dbReference>
<evidence type="ECO:0000256" key="9">
    <source>
        <dbReference type="ARBA" id="ARBA00022786"/>
    </source>
</evidence>
<accession>Q6CL70</accession>
<reference evidence="12 13" key="1">
    <citation type="journal article" date="2004" name="Nature">
        <title>Genome evolution in yeasts.</title>
        <authorList>
            <consortium name="Genolevures"/>
            <person name="Dujon B."/>
            <person name="Sherman D."/>
            <person name="Fischer G."/>
            <person name="Durrens P."/>
            <person name="Casaregola S."/>
            <person name="Lafontaine I."/>
            <person name="de Montigny J."/>
            <person name="Marck C."/>
            <person name="Neuveglise C."/>
            <person name="Talla E."/>
            <person name="Goffard N."/>
            <person name="Frangeul L."/>
            <person name="Aigle M."/>
            <person name="Anthouard V."/>
            <person name="Babour A."/>
            <person name="Barbe V."/>
            <person name="Barnay S."/>
            <person name="Blanchin S."/>
            <person name="Beckerich J.M."/>
            <person name="Beyne E."/>
            <person name="Bleykasten C."/>
            <person name="Boisrame A."/>
            <person name="Boyer J."/>
            <person name="Cattolico L."/>
            <person name="Confanioleri F."/>
            <person name="de Daruvar A."/>
            <person name="Despons L."/>
            <person name="Fabre E."/>
            <person name="Fairhead C."/>
            <person name="Ferry-Dumazet H."/>
            <person name="Groppi A."/>
            <person name="Hantraye F."/>
            <person name="Hennequin C."/>
            <person name="Jauniaux N."/>
            <person name="Joyet P."/>
            <person name="Kachouri R."/>
            <person name="Kerrest A."/>
            <person name="Koszul R."/>
            <person name="Lemaire M."/>
            <person name="Lesur I."/>
            <person name="Ma L."/>
            <person name="Muller H."/>
            <person name="Nicaud J.M."/>
            <person name="Nikolski M."/>
            <person name="Oztas S."/>
            <person name="Ozier-Kalogeropoulos O."/>
            <person name="Pellenz S."/>
            <person name="Potier S."/>
            <person name="Richard G.F."/>
            <person name="Straub M.L."/>
            <person name="Suleau A."/>
            <person name="Swennene D."/>
            <person name="Tekaia F."/>
            <person name="Wesolowski-Louvel M."/>
            <person name="Westhof E."/>
            <person name="Wirth B."/>
            <person name="Zeniou-Meyer M."/>
            <person name="Zivanovic I."/>
            <person name="Bolotin-Fukuhara M."/>
            <person name="Thierry A."/>
            <person name="Bouchier C."/>
            <person name="Caudron B."/>
            <person name="Scarpelli C."/>
            <person name="Gaillardin C."/>
            <person name="Weissenbach J."/>
            <person name="Wincker P."/>
            <person name="Souciet J.L."/>
        </authorList>
    </citation>
    <scope>NUCLEOTIDE SEQUENCE [LARGE SCALE GENOMIC DNA]</scope>
    <source>
        <strain evidence="13">ATCC 8585 / CBS 2359 / DSM 70799 / NBRC 1267 / NRRL Y-1140 / WM37</strain>
    </source>
</reference>
<keyword evidence="7" id="KW-0963">Cytoplasm</keyword>
<dbReference type="GO" id="GO:0006511">
    <property type="term" value="P:ubiquitin-dependent protein catabolic process"/>
    <property type="evidence" value="ECO:0007669"/>
    <property type="project" value="InterPro"/>
</dbReference>
<evidence type="ECO:0000259" key="11">
    <source>
        <dbReference type="PROSITE" id="PS51698"/>
    </source>
</evidence>
<dbReference type="GO" id="GO:0036503">
    <property type="term" value="P:ERAD pathway"/>
    <property type="evidence" value="ECO:0007669"/>
    <property type="project" value="InterPro"/>
</dbReference>
<dbReference type="EMBL" id="CR382126">
    <property type="protein sequence ID" value="CAG98027.1"/>
    <property type="molecule type" value="Genomic_DNA"/>
</dbReference>
<organism evidence="12 13">
    <name type="scientific">Kluyveromyces lactis (strain ATCC 8585 / CBS 2359 / DSM 70799 / NBRC 1267 / NRRL Y-1140 / WM37)</name>
    <name type="common">Yeast</name>
    <name type="synonym">Candida sphaerica</name>
    <dbReference type="NCBI Taxonomy" id="284590"/>
    <lineage>
        <taxon>Eukaryota</taxon>
        <taxon>Fungi</taxon>
        <taxon>Dikarya</taxon>
        <taxon>Ascomycota</taxon>
        <taxon>Saccharomycotina</taxon>
        <taxon>Saccharomycetes</taxon>
        <taxon>Saccharomycetales</taxon>
        <taxon>Saccharomycetaceae</taxon>
        <taxon>Kluyveromyces</taxon>
    </lineage>
</organism>
<protein>
    <recommendedName>
        <fullName evidence="6">RING-type E3 ubiquitin transferase</fullName>
        <ecNumber evidence="6">2.3.2.27</ecNumber>
    </recommendedName>
</protein>
<dbReference type="HOGENOM" id="CLU_003224_0_1_1"/>
<evidence type="ECO:0000313" key="13">
    <source>
        <dbReference type="Proteomes" id="UP000000598"/>
    </source>
</evidence>
<dbReference type="PANTHER" id="PTHR13931:SF2">
    <property type="entry name" value="UBIQUITIN CONJUGATION FACTOR E4 B"/>
    <property type="match status" value="1"/>
</dbReference>
<feature type="domain" description="U-box" evidence="11">
    <location>
        <begin position="881"/>
        <end position="955"/>
    </location>
</feature>
<dbReference type="SUPFAM" id="SSF57850">
    <property type="entry name" value="RING/U-box"/>
    <property type="match status" value="1"/>
</dbReference>
<dbReference type="InterPro" id="IPR019474">
    <property type="entry name" value="Ub_conjug_fac_E4_core"/>
</dbReference>
<evidence type="ECO:0000313" key="12">
    <source>
        <dbReference type="EMBL" id="CAG98027.1"/>
    </source>
</evidence>
<dbReference type="GO" id="GO:0034450">
    <property type="term" value="F:ubiquitin-ubiquitin ligase activity"/>
    <property type="evidence" value="ECO:0007669"/>
    <property type="project" value="InterPro"/>
</dbReference>
<dbReference type="InterPro" id="IPR045132">
    <property type="entry name" value="UBE4"/>
</dbReference>